<keyword evidence="1" id="KW-0732">Signal</keyword>
<dbReference type="AlphaFoldDB" id="A0A2T2P5J9"/>
<accession>A0A2T2P5J9</accession>
<feature type="signal peptide" evidence="1">
    <location>
        <begin position="1"/>
        <end position="20"/>
    </location>
</feature>
<gene>
    <name evidence="2" type="ORF">BS50DRAFT_168196</name>
</gene>
<evidence type="ECO:0000313" key="2">
    <source>
        <dbReference type="EMBL" id="PSN72766.1"/>
    </source>
</evidence>
<sequence>MFRISSFFLAVAIIAPFSYSIKVDCSMSETTRCDCIYSPDPPWTMAGTDCRVCRVEGQLMCVLWGSPGTRYGPLCEEQECPNGSSWEDGNNTPGNCHCDWQPKEHERIPCPTPAGDCKCSHVIHHSTETSTSTLPGETCMVCPDTSNGPYRCTEPGNRMNRFGPLCTGPELGLECTGKSCICNWMTTTAGEAWKNETV</sequence>
<name>A0A2T2P5J9_CORCC</name>
<dbReference type="OrthoDB" id="3779046at2759"/>
<protein>
    <submittedName>
        <fullName evidence="2">Uncharacterized protein</fullName>
    </submittedName>
</protein>
<evidence type="ECO:0000256" key="1">
    <source>
        <dbReference type="SAM" id="SignalP"/>
    </source>
</evidence>
<reference evidence="2 3" key="1">
    <citation type="journal article" date="2018" name="Front. Microbiol.">
        <title>Genome-Wide Analysis of Corynespora cassiicola Leaf Fall Disease Putative Effectors.</title>
        <authorList>
            <person name="Lopez D."/>
            <person name="Ribeiro S."/>
            <person name="Label P."/>
            <person name="Fumanal B."/>
            <person name="Venisse J.S."/>
            <person name="Kohler A."/>
            <person name="de Oliveira R.R."/>
            <person name="Labutti K."/>
            <person name="Lipzen A."/>
            <person name="Lail K."/>
            <person name="Bauer D."/>
            <person name="Ohm R.A."/>
            <person name="Barry K.W."/>
            <person name="Spatafora J."/>
            <person name="Grigoriev I.V."/>
            <person name="Martin F.M."/>
            <person name="Pujade-Renaud V."/>
        </authorList>
    </citation>
    <scope>NUCLEOTIDE SEQUENCE [LARGE SCALE GENOMIC DNA]</scope>
    <source>
        <strain evidence="2 3">Philippines</strain>
    </source>
</reference>
<organism evidence="2 3">
    <name type="scientific">Corynespora cassiicola Philippines</name>
    <dbReference type="NCBI Taxonomy" id="1448308"/>
    <lineage>
        <taxon>Eukaryota</taxon>
        <taxon>Fungi</taxon>
        <taxon>Dikarya</taxon>
        <taxon>Ascomycota</taxon>
        <taxon>Pezizomycotina</taxon>
        <taxon>Dothideomycetes</taxon>
        <taxon>Pleosporomycetidae</taxon>
        <taxon>Pleosporales</taxon>
        <taxon>Corynesporascaceae</taxon>
        <taxon>Corynespora</taxon>
    </lineage>
</organism>
<keyword evidence="3" id="KW-1185">Reference proteome</keyword>
<feature type="chain" id="PRO_5015785090" evidence="1">
    <location>
        <begin position="21"/>
        <end position="198"/>
    </location>
</feature>
<dbReference type="EMBL" id="KZ678129">
    <property type="protein sequence ID" value="PSN72766.1"/>
    <property type="molecule type" value="Genomic_DNA"/>
</dbReference>
<evidence type="ECO:0000313" key="3">
    <source>
        <dbReference type="Proteomes" id="UP000240883"/>
    </source>
</evidence>
<dbReference type="Proteomes" id="UP000240883">
    <property type="component" value="Unassembled WGS sequence"/>
</dbReference>
<proteinExistence type="predicted"/>